<protein>
    <recommendedName>
        <fullName evidence="11">Beta-hexosaminidase</fullName>
        <ecNumber evidence="11">3.2.1.52</ecNumber>
    </recommendedName>
    <alternativeName>
        <fullName evidence="11">Beta-N-acetylhexosaminidase</fullName>
    </alternativeName>
    <alternativeName>
        <fullName evidence="11">N-acetyl-beta-glucosaminidase</fullName>
    </alternativeName>
</protein>
<dbReference type="PANTHER" id="PTHR30480:SF13">
    <property type="entry name" value="BETA-HEXOSAMINIDASE"/>
    <property type="match status" value="1"/>
</dbReference>
<dbReference type="GO" id="GO:0051301">
    <property type="term" value="P:cell division"/>
    <property type="evidence" value="ECO:0007669"/>
    <property type="project" value="UniProtKB-KW"/>
</dbReference>
<evidence type="ECO:0000256" key="6">
    <source>
        <dbReference type="ARBA" id="ARBA00022984"/>
    </source>
</evidence>
<keyword evidence="9 11" id="KW-0961">Cell wall biogenesis/degradation</keyword>
<accession>A0A1F6T7R6</accession>
<dbReference type="InterPro" id="IPR019800">
    <property type="entry name" value="Glyco_hydro_3_AS"/>
</dbReference>
<dbReference type="GO" id="GO:0004563">
    <property type="term" value="F:beta-N-acetylhexosaminidase activity"/>
    <property type="evidence" value="ECO:0007669"/>
    <property type="project" value="UniProtKB-UniRule"/>
</dbReference>
<comment type="similarity">
    <text evidence="11">Belongs to the glycosyl hydrolase 3 family. NagZ subfamily.</text>
</comment>
<feature type="binding site" evidence="11">
    <location>
        <position position="138"/>
    </location>
    <ligand>
        <name>substrate</name>
    </ligand>
</feature>
<keyword evidence="2 11" id="KW-0963">Cytoplasm</keyword>
<dbReference type="InterPro" id="IPR050226">
    <property type="entry name" value="NagZ_Beta-hexosaminidase"/>
</dbReference>
<evidence type="ECO:0000256" key="8">
    <source>
        <dbReference type="ARBA" id="ARBA00023306"/>
    </source>
</evidence>
<comment type="caution">
    <text evidence="13">The sequence shown here is derived from an EMBL/GenBank/DDBJ whole genome shotgun (WGS) entry which is preliminary data.</text>
</comment>
<feature type="active site" description="Nucleophile" evidence="11">
    <location>
        <position position="252"/>
    </location>
</feature>
<dbReference type="EMBL" id="MFSR01000002">
    <property type="protein sequence ID" value="OGI41126.1"/>
    <property type="molecule type" value="Genomic_DNA"/>
</dbReference>
<keyword evidence="7 11" id="KW-0326">Glycosidase</keyword>
<evidence type="ECO:0000313" key="14">
    <source>
        <dbReference type="Proteomes" id="UP000179334"/>
    </source>
</evidence>
<comment type="catalytic activity">
    <reaction evidence="1 11">
        <text>Hydrolysis of terminal non-reducing N-acetyl-D-hexosamine residues in N-acetyl-beta-D-hexosaminides.</text>
        <dbReference type="EC" id="3.2.1.52"/>
    </reaction>
</comment>
<gene>
    <name evidence="11" type="primary">nagZ</name>
    <name evidence="13" type="ORF">A2V91_02635</name>
</gene>
<dbReference type="GO" id="GO:0005975">
    <property type="term" value="P:carbohydrate metabolic process"/>
    <property type="evidence" value="ECO:0007669"/>
    <property type="project" value="InterPro"/>
</dbReference>
<evidence type="ECO:0000256" key="10">
    <source>
        <dbReference type="ARBA" id="ARBA00037880"/>
    </source>
</evidence>
<dbReference type="FunFam" id="3.20.20.300:FF:000001">
    <property type="entry name" value="Beta-hexosaminidase"/>
    <property type="match status" value="1"/>
</dbReference>
<dbReference type="GO" id="GO:0009254">
    <property type="term" value="P:peptidoglycan turnover"/>
    <property type="evidence" value="ECO:0007669"/>
    <property type="project" value="UniProtKB-UniRule"/>
</dbReference>
<evidence type="ECO:0000259" key="12">
    <source>
        <dbReference type="Pfam" id="PF00933"/>
    </source>
</evidence>
<dbReference type="GO" id="GO:0009252">
    <property type="term" value="P:peptidoglycan biosynthetic process"/>
    <property type="evidence" value="ECO:0007669"/>
    <property type="project" value="UniProtKB-KW"/>
</dbReference>
<dbReference type="GO" id="GO:0071555">
    <property type="term" value="P:cell wall organization"/>
    <property type="evidence" value="ECO:0007669"/>
    <property type="project" value="UniProtKB-KW"/>
</dbReference>
<dbReference type="PANTHER" id="PTHR30480">
    <property type="entry name" value="BETA-HEXOSAMINIDASE-RELATED"/>
    <property type="match status" value="1"/>
</dbReference>
<keyword evidence="5 11" id="KW-0133">Cell shape</keyword>
<evidence type="ECO:0000313" key="13">
    <source>
        <dbReference type="EMBL" id="OGI41126.1"/>
    </source>
</evidence>
<dbReference type="PROSITE" id="PS00775">
    <property type="entry name" value="GLYCOSYL_HYDROL_F3"/>
    <property type="match status" value="1"/>
</dbReference>
<dbReference type="UniPathway" id="UPA00544"/>
<feature type="binding site" evidence="11">
    <location>
        <begin position="168"/>
        <end position="169"/>
    </location>
    <ligand>
        <name>substrate</name>
    </ligand>
</feature>
<dbReference type="InterPro" id="IPR001764">
    <property type="entry name" value="Glyco_hydro_3_N"/>
</dbReference>
<keyword evidence="4 11" id="KW-0378">Hydrolase</keyword>
<dbReference type="InterPro" id="IPR036962">
    <property type="entry name" value="Glyco_hydro_3_N_sf"/>
</dbReference>
<proteinExistence type="inferred from homology"/>
<reference evidence="13 14" key="1">
    <citation type="journal article" date="2016" name="Nat. Commun.">
        <title>Thousands of microbial genomes shed light on interconnected biogeochemical processes in an aquifer system.</title>
        <authorList>
            <person name="Anantharaman K."/>
            <person name="Brown C.T."/>
            <person name="Hug L.A."/>
            <person name="Sharon I."/>
            <person name="Castelle C.J."/>
            <person name="Probst A.J."/>
            <person name="Thomas B.C."/>
            <person name="Singh A."/>
            <person name="Wilkins M.J."/>
            <person name="Karaoz U."/>
            <person name="Brodie E.L."/>
            <person name="Williams K.H."/>
            <person name="Hubbard S.S."/>
            <person name="Banfield J.F."/>
        </authorList>
    </citation>
    <scope>NUCLEOTIDE SEQUENCE [LARGE SCALE GENOMIC DNA]</scope>
</reference>
<dbReference type="InterPro" id="IPR022956">
    <property type="entry name" value="Beta_hexosaminidase_bac"/>
</dbReference>
<dbReference type="AlphaFoldDB" id="A0A1F6T7R6"/>
<dbReference type="EC" id="3.2.1.52" evidence="11"/>
<feature type="site" description="Important for catalytic activity" evidence="11">
    <location>
        <position position="179"/>
    </location>
</feature>
<keyword evidence="6 11" id="KW-0573">Peptidoglycan synthesis</keyword>
<comment type="pathway">
    <text evidence="10 11">Cell wall biogenesis; peptidoglycan recycling.</text>
</comment>
<evidence type="ECO:0000256" key="3">
    <source>
        <dbReference type="ARBA" id="ARBA00022618"/>
    </source>
</evidence>
<evidence type="ECO:0000256" key="7">
    <source>
        <dbReference type="ARBA" id="ARBA00023295"/>
    </source>
</evidence>
<dbReference type="InterPro" id="IPR017853">
    <property type="entry name" value="GH"/>
</dbReference>
<feature type="binding site" evidence="11">
    <location>
        <position position="72"/>
    </location>
    <ligand>
        <name>substrate</name>
    </ligand>
</feature>
<keyword evidence="3 11" id="KW-0132">Cell division</keyword>
<comment type="subcellular location">
    <subcellularLocation>
        <location evidence="11">Cytoplasm</location>
    </subcellularLocation>
</comment>
<evidence type="ECO:0000256" key="1">
    <source>
        <dbReference type="ARBA" id="ARBA00001231"/>
    </source>
</evidence>
<evidence type="ECO:0000256" key="9">
    <source>
        <dbReference type="ARBA" id="ARBA00023316"/>
    </source>
</evidence>
<dbReference type="NCBIfam" id="NF003740">
    <property type="entry name" value="PRK05337.1"/>
    <property type="match status" value="1"/>
</dbReference>
<organism evidence="13 14">
    <name type="scientific">Candidatus Muproteobacteria bacterium RBG_16_64_10</name>
    <dbReference type="NCBI Taxonomy" id="1817757"/>
    <lineage>
        <taxon>Bacteria</taxon>
        <taxon>Pseudomonadati</taxon>
        <taxon>Pseudomonadota</taxon>
        <taxon>Candidatus Muproteobacteria</taxon>
    </lineage>
</organism>
<feature type="active site" description="Proton donor/acceptor" evidence="11">
    <location>
        <position position="181"/>
    </location>
</feature>
<feature type="binding site" evidence="11">
    <location>
        <position position="64"/>
    </location>
    <ligand>
        <name>substrate</name>
    </ligand>
</feature>
<feature type="domain" description="Glycoside hydrolase family 3 N-terminal" evidence="12">
    <location>
        <begin position="16"/>
        <end position="293"/>
    </location>
</feature>
<dbReference type="SUPFAM" id="SSF51445">
    <property type="entry name" value="(Trans)glycosidases"/>
    <property type="match status" value="1"/>
</dbReference>
<dbReference type="GO" id="GO:0008360">
    <property type="term" value="P:regulation of cell shape"/>
    <property type="evidence" value="ECO:0007669"/>
    <property type="project" value="UniProtKB-KW"/>
</dbReference>
<comment type="function">
    <text evidence="11">Plays a role in peptidoglycan recycling by cleaving the terminal beta-1,4-linked N-acetylglucosamine (GlcNAc) from peptide-linked peptidoglycan fragments, giving rise to free GlcNAc, anhydro-N-acetylmuramic acid and anhydro-N-acetylmuramic acid-linked peptides.</text>
</comment>
<name>A0A1F6T7R6_9PROT</name>
<dbReference type="Gene3D" id="3.20.20.300">
    <property type="entry name" value="Glycoside hydrolase, family 3, N-terminal domain"/>
    <property type="match status" value="1"/>
</dbReference>
<sequence>MPLGPIMLDVPGPTLTPEDRERLRHPLVGGVILFTRNYESPEQIAALVSAIHALREPQLLVAVDHEGGRVQRFRDGFTALPPARHLGQIYDENPRRAKRLAEACGWLMATELRAVGVDFSFAPVLDLDRGVSQIIGDRAFHANPEIVADLAHATMHGMTQAGMAATGKHFPGHGAVAADSHTALPVDERSLADILAEDLVPFERMIHYGLAGIMPAHVVYPKVDTQPAGFSRFWLKEILRGRLGFQGVIFSDDLSMEGAKGAGDVVARARAALSAGCDMALVCNDTAAADQLLAGLDKHDDPVSSLRLVRLHGRHPVARAQLASDPAYREALRLVRNIA</sequence>
<evidence type="ECO:0000256" key="11">
    <source>
        <dbReference type="HAMAP-Rule" id="MF_00364"/>
    </source>
</evidence>
<evidence type="ECO:0000256" key="5">
    <source>
        <dbReference type="ARBA" id="ARBA00022960"/>
    </source>
</evidence>
<dbReference type="HAMAP" id="MF_00364">
    <property type="entry name" value="NagZ"/>
    <property type="match status" value="1"/>
</dbReference>
<evidence type="ECO:0000256" key="4">
    <source>
        <dbReference type="ARBA" id="ARBA00022801"/>
    </source>
</evidence>
<evidence type="ECO:0000256" key="2">
    <source>
        <dbReference type="ARBA" id="ARBA00022490"/>
    </source>
</evidence>
<dbReference type="GO" id="GO:0005737">
    <property type="term" value="C:cytoplasm"/>
    <property type="evidence" value="ECO:0007669"/>
    <property type="project" value="UniProtKB-SubCell"/>
</dbReference>
<keyword evidence="8 11" id="KW-0131">Cell cycle</keyword>
<dbReference type="Pfam" id="PF00933">
    <property type="entry name" value="Glyco_hydro_3"/>
    <property type="match status" value="1"/>
</dbReference>
<dbReference type="Proteomes" id="UP000179334">
    <property type="component" value="Unassembled WGS sequence"/>
</dbReference>